<protein>
    <recommendedName>
        <fullName evidence="6">Glucose-methanol-choline oxidoreductase C-terminal domain-containing protein</fullName>
    </recommendedName>
</protein>
<evidence type="ECO:0000256" key="4">
    <source>
        <dbReference type="ARBA" id="ARBA00022827"/>
    </source>
</evidence>
<dbReference type="Proteomes" id="UP001480595">
    <property type="component" value="Unassembled WGS sequence"/>
</dbReference>
<dbReference type="SUPFAM" id="SSF51905">
    <property type="entry name" value="FAD/NAD(P)-binding domain"/>
    <property type="match status" value="1"/>
</dbReference>
<dbReference type="Pfam" id="PF05199">
    <property type="entry name" value="GMC_oxred_C"/>
    <property type="match status" value="1"/>
</dbReference>
<dbReference type="RefSeq" id="XP_066721900.1">
    <property type="nucleotide sequence ID" value="XM_066853759.1"/>
</dbReference>
<sequence length="441" mass="47258">MSGNNGSNIIGTDAVVVGASPVGLTYARKLVDAGIAAHMVQIKEDIDQGSPYSSLLDNAWPSGQNAGDTLDSRWTFCAARQDPTLERSALFNDKEWDALYAEAEARTKIDSTVFEDSIRHQLVKRTLQSASYERGARDFVSMAPLRVQKRSGQHSPEWSSSAVVLGDIYARTTKTDGRSAPVPGSFTLHSGALCTKLQHPGRSDGDQVEGAFCKDLKSGNDFLRNDFLLMAKVYVICAGGVSTPGGIHKKAHPIDPIPIPSTDLDPQVNSPASERYPWHAQIYRNNAAAKAATATEVDSRVVVDLRWSTCASGNNNKVTFSDTITERFGIPAPTFDVQFSENDDGARRPQAMMQDMCSVANMLSQYGIGGTTRAGTSRADSICDKYGRVWGTDNVVVGGCNIVPSGSTCDPTLTAIGFAIVGADKIMEKLAPNKAAVTGKN</sequence>
<gene>
    <name evidence="7" type="ORF">PG994_002350</name>
</gene>
<evidence type="ECO:0000313" key="8">
    <source>
        <dbReference type="Proteomes" id="UP001480595"/>
    </source>
</evidence>
<evidence type="ECO:0000256" key="1">
    <source>
        <dbReference type="ARBA" id="ARBA00001974"/>
    </source>
</evidence>
<dbReference type="Gene3D" id="3.50.50.60">
    <property type="entry name" value="FAD/NAD(P)-binding domain"/>
    <property type="match status" value="1"/>
</dbReference>
<accession>A0ABR1WW64</accession>
<evidence type="ECO:0000256" key="2">
    <source>
        <dbReference type="ARBA" id="ARBA00010790"/>
    </source>
</evidence>
<evidence type="ECO:0000256" key="5">
    <source>
        <dbReference type="ARBA" id="ARBA00023002"/>
    </source>
</evidence>
<dbReference type="PANTHER" id="PTHR42784:SF1">
    <property type="entry name" value="PYRANOSE 2-OXIDASE"/>
    <property type="match status" value="1"/>
</dbReference>
<feature type="domain" description="Glucose-methanol-choline oxidoreductase C-terminal" evidence="6">
    <location>
        <begin position="336"/>
        <end position="419"/>
    </location>
</feature>
<keyword evidence="8" id="KW-1185">Reference proteome</keyword>
<dbReference type="EMBL" id="JAQQWL010000002">
    <property type="protein sequence ID" value="KAK8087376.1"/>
    <property type="molecule type" value="Genomic_DNA"/>
</dbReference>
<keyword evidence="4" id="KW-0274">FAD</keyword>
<dbReference type="InterPro" id="IPR036188">
    <property type="entry name" value="FAD/NAD-bd_sf"/>
</dbReference>
<dbReference type="GeneID" id="92086822"/>
<comment type="similarity">
    <text evidence="2">Belongs to the GMC oxidoreductase family.</text>
</comment>
<keyword evidence="3" id="KW-0285">Flavoprotein</keyword>
<dbReference type="PANTHER" id="PTHR42784">
    <property type="entry name" value="PYRANOSE 2-OXIDASE"/>
    <property type="match status" value="1"/>
</dbReference>
<organism evidence="7 8">
    <name type="scientific">Apiospora phragmitis</name>
    <dbReference type="NCBI Taxonomy" id="2905665"/>
    <lineage>
        <taxon>Eukaryota</taxon>
        <taxon>Fungi</taxon>
        <taxon>Dikarya</taxon>
        <taxon>Ascomycota</taxon>
        <taxon>Pezizomycotina</taxon>
        <taxon>Sordariomycetes</taxon>
        <taxon>Xylariomycetidae</taxon>
        <taxon>Amphisphaeriales</taxon>
        <taxon>Apiosporaceae</taxon>
        <taxon>Apiospora</taxon>
    </lineage>
</organism>
<reference evidence="7 8" key="1">
    <citation type="submission" date="2023-01" db="EMBL/GenBank/DDBJ databases">
        <title>Analysis of 21 Apiospora genomes using comparative genomics revels a genus with tremendous synthesis potential of carbohydrate active enzymes and secondary metabolites.</title>
        <authorList>
            <person name="Sorensen T."/>
        </authorList>
    </citation>
    <scope>NUCLEOTIDE SEQUENCE [LARGE SCALE GENOMIC DNA]</scope>
    <source>
        <strain evidence="7 8">CBS 135458</strain>
    </source>
</reference>
<comment type="cofactor">
    <cofactor evidence="1">
        <name>FAD</name>
        <dbReference type="ChEBI" id="CHEBI:57692"/>
    </cofactor>
</comment>
<dbReference type="InterPro" id="IPR007867">
    <property type="entry name" value="GMC_OxRtase_C"/>
</dbReference>
<evidence type="ECO:0000256" key="3">
    <source>
        <dbReference type="ARBA" id="ARBA00022630"/>
    </source>
</evidence>
<proteinExistence type="inferred from homology"/>
<keyword evidence="5" id="KW-0560">Oxidoreductase</keyword>
<comment type="caution">
    <text evidence="7">The sequence shown here is derived from an EMBL/GenBank/DDBJ whole genome shotgun (WGS) entry which is preliminary data.</text>
</comment>
<evidence type="ECO:0000259" key="6">
    <source>
        <dbReference type="Pfam" id="PF05199"/>
    </source>
</evidence>
<dbReference type="InterPro" id="IPR051473">
    <property type="entry name" value="P2Ox-like"/>
</dbReference>
<dbReference type="SUPFAM" id="SSF54373">
    <property type="entry name" value="FAD-linked reductases, C-terminal domain"/>
    <property type="match status" value="1"/>
</dbReference>
<name>A0ABR1WW64_9PEZI</name>
<evidence type="ECO:0000313" key="7">
    <source>
        <dbReference type="EMBL" id="KAK8087376.1"/>
    </source>
</evidence>